<feature type="domain" description="Carboxylesterase type B" evidence="2">
    <location>
        <begin position="9"/>
        <end position="151"/>
    </location>
</feature>
<dbReference type="InterPro" id="IPR050309">
    <property type="entry name" value="Type-B_Carboxylest/Lipase"/>
</dbReference>
<reference evidence="3" key="1">
    <citation type="submission" date="2021-06" db="EMBL/GenBank/DDBJ databases">
        <authorList>
            <person name="Hodson N. C."/>
            <person name="Mongue J. A."/>
            <person name="Jaron S. K."/>
        </authorList>
    </citation>
    <scope>NUCLEOTIDE SEQUENCE</scope>
</reference>
<dbReference type="Pfam" id="PF00135">
    <property type="entry name" value="COesterase"/>
    <property type="match status" value="1"/>
</dbReference>
<dbReference type="AlphaFoldDB" id="A0A8J2L426"/>
<organism evidence="3 4">
    <name type="scientific">Allacma fusca</name>
    <dbReference type="NCBI Taxonomy" id="39272"/>
    <lineage>
        <taxon>Eukaryota</taxon>
        <taxon>Metazoa</taxon>
        <taxon>Ecdysozoa</taxon>
        <taxon>Arthropoda</taxon>
        <taxon>Hexapoda</taxon>
        <taxon>Collembola</taxon>
        <taxon>Symphypleona</taxon>
        <taxon>Sminthuridae</taxon>
        <taxon>Allacma</taxon>
    </lineage>
</organism>
<dbReference type="InterPro" id="IPR002018">
    <property type="entry name" value="CarbesteraseB"/>
</dbReference>
<name>A0A8J2L426_9HEXA</name>
<dbReference type="EMBL" id="CAJVCH010535134">
    <property type="protein sequence ID" value="CAG7825127.1"/>
    <property type="molecule type" value="Genomic_DNA"/>
</dbReference>
<feature type="non-terminal residue" evidence="3">
    <location>
        <position position="168"/>
    </location>
</feature>
<evidence type="ECO:0000259" key="2">
    <source>
        <dbReference type="Pfam" id="PF00135"/>
    </source>
</evidence>
<evidence type="ECO:0000313" key="3">
    <source>
        <dbReference type="EMBL" id="CAG7825127.1"/>
    </source>
</evidence>
<evidence type="ECO:0000256" key="1">
    <source>
        <dbReference type="ARBA" id="ARBA00023180"/>
    </source>
</evidence>
<sequence>KNEPINFDNRDRISKAIGDRYIVQGAHKGLQIHSRIAPTYGYIFDFPGNPSVTTTLKFNRNDWGVTHMDDLQYLFNSTLLYAPLVVGTPEYKVSRFMTQAWVNFAYSGKPNVNHLKNIWTPISDPLNVTVLEINSLNRMIPFPFQERMDFWTSLQLQFDYSVFPIVPR</sequence>
<keyword evidence="1" id="KW-0325">Glycoprotein</keyword>
<protein>
    <recommendedName>
        <fullName evidence="2">Carboxylesterase type B domain-containing protein</fullName>
    </recommendedName>
</protein>
<accession>A0A8J2L426</accession>
<comment type="caution">
    <text evidence="3">The sequence shown here is derived from an EMBL/GenBank/DDBJ whole genome shotgun (WGS) entry which is preliminary data.</text>
</comment>
<gene>
    <name evidence="3" type="ORF">AFUS01_LOCUS35251</name>
</gene>
<dbReference type="PANTHER" id="PTHR11559">
    <property type="entry name" value="CARBOXYLESTERASE"/>
    <property type="match status" value="1"/>
</dbReference>
<dbReference type="Proteomes" id="UP000708208">
    <property type="component" value="Unassembled WGS sequence"/>
</dbReference>
<evidence type="ECO:0000313" key="4">
    <source>
        <dbReference type="Proteomes" id="UP000708208"/>
    </source>
</evidence>
<proteinExistence type="predicted"/>
<dbReference type="OrthoDB" id="6846267at2759"/>
<keyword evidence="4" id="KW-1185">Reference proteome</keyword>